<accession>A1SXN3</accession>
<protein>
    <submittedName>
        <fullName evidence="1">Uncharacterized protein</fullName>
    </submittedName>
</protein>
<dbReference type="STRING" id="357804.Ping_2527"/>
<name>A1SXN3_PSYIN</name>
<proteinExistence type="predicted"/>
<keyword evidence="2" id="KW-1185">Reference proteome</keyword>
<evidence type="ECO:0000313" key="1">
    <source>
        <dbReference type="EMBL" id="ABM04248.1"/>
    </source>
</evidence>
<dbReference type="HOGENOM" id="CLU_061560_0_0_6"/>
<dbReference type="InterPro" id="IPR016875">
    <property type="entry name" value="UCP028200"/>
</dbReference>
<dbReference type="AlphaFoldDB" id="A1SXN3"/>
<evidence type="ECO:0000313" key="2">
    <source>
        <dbReference type="Proteomes" id="UP000000639"/>
    </source>
</evidence>
<dbReference type="Proteomes" id="UP000000639">
    <property type="component" value="Chromosome"/>
</dbReference>
<dbReference type="eggNOG" id="ENOG5032RT1">
    <property type="taxonomic scope" value="Bacteria"/>
</dbReference>
<dbReference type="EMBL" id="CP000510">
    <property type="protein sequence ID" value="ABM04248.1"/>
    <property type="molecule type" value="Genomic_DNA"/>
</dbReference>
<organism evidence="1 2">
    <name type="scientific">Psychromonas ingrahamii (strain DSM 17664 / CCUG 51855 / 37)</name>
    <dbReference type="NCBI Taxonomy" id="357804"/>
    <lineage>
        <taxon>Bacteria</taxon>
        <taxon>Pseudomonadati</taxon>
        <taxon>Pseudomonadota</taxon>
        <taxon>Gammaproteobacteria</taxon>
        <taxon>Alteromonadales</taxon>
        <taxon>Psychromonadaceae</taxon>
        <taxon>Psychromonas</taxon>
    </lineage>
</organism>
<sequence length="256" mass="30324">MIYNNLDWLSYWYIEDYITLTNVQEAEFDPALVQFLDWHRKSELPSYLTQIKQIKQDINNGLEQTDIEAYMKTFEGFWQAILIGIEPGVLKLAYSLKEEQITEFLAANEKKNRDRVEEFEDLSEQARLDKRFDKIESRLSSFIGKLDPAQKQLINSTNEQQLSTFVEWIEFRRNWANSIREAYTLQGDKPAFEKALRRSILQADSFRSAQFKQKTEYNKTLWKVTFAQLIDSLNKKQLQKLNNKLDDIIEDLEALL</sequence>
<dbReference type="Pfam" id="PF19795">
    <property type="entry name" value="DUF6279"/>
    <property type="match status" value="1"/>
</dbReference>
<dbReference type="KEGG" id="pin:Ping_2527"/>
<dbReference type="PIRSF" id="PIRSF028200">
    <property type="entry name" value="UCP028200"/>
    <property type="match status" value="1"/>
</dbReference>
<reference evidence="1 2" key="1">
    <citation type="submission" date="2007-01" db="EMBL/GenBank/DDBJ databases">
        <title>Complete sequence of Psychromonas ingrahamii 37.</title>
        <authorList>
            <consortium name="US DOE Joint Genome Institute"/>
            <person name="Copeland A."/>
            <person name="Lucas S."/>
            <person name="Lapidus A."/>
            <person name="Barry K."/>
            <person name="Detter J.C."/>
            <person name="Glavina del Rio T."/>
            <person name="Hammon N."/>
            <person name="Israni S."/>
            <person name="Dalin E."/>
            <person name="Tice H."/>
            <person name="Pitluck S."/>
            <person name="Thompson L.S."/>
            <person name="Brettin T."/>
            <person name="Bruce D."/>
            <person name="Han C."/>
            <person name="Tapia R."/>
            <person name="Schmutz J."/>
            <person name="Larimer F."/>
            <person name="Land M."/>
            <person name="Hauser L."/>
            <person name="Kyrpides N."/>
            <person name="Ivanova N."/>
            <person name="Staley J."/>
            <person name="Richardson P."/>
        </authorList>
    </citation>
    <scope>NUCLEOTIDE SEQUENCE [LARGE SCALE GENOMIC DNA]</scope>
    <source>
        <strain evidence="1 2">37</strain>
    </source>
</reference>
<gene>
    <name evidence="1" type="ordered locus">Ping_2527</name>
</gene>